<dbReference type="Pfam" id="PF12680">
    <property type="entry name" value="SnoaL_2"/>
    <property type="match status" value="1"/>
</dbReference>
<dbReference type="Proteomes" id="UP001620408">
    <property type="component" value="Unassembled WGS sequence"/>
</dbReference>
<gene>
    <name evidence="2" type="ORF">ISS97_21455</name>
</gene>
<dbReference type="EMBL" id="JADIKD010000012">
    <property type="protein sequence ID" value="MFK2919842.1"/>
    <property type="molecule type" value="Genomic_DNA"/>
</dbReference>
<accession>A0ABW8KAD2</accession>
<protein>
    <submittedName>
        <fullName evidence="2">Nuclear transport factor 2 family protein</fullName>
    </submittedName>
</protein>
<dbReference type="Gene3D" id="3.10.450.50">
    <property type="match status" value="1"/>
</dbReference>
<dbReference type="SUPFAM" id="SSF54427">
    <property type="entry name" value="NTF2-like"/>
    <property type="match status" value="1"/>
</dbReference>
<dbReference type="InterPro" id="IPR032710">
    <property type="entry name" value="NTF2-like_dom_sf"/>
</dbReference>
<evidence type="ECO:0000313" key="2">
    <source>
        <dbReference type="EMBL" id="MFK2919842.1"/>
    </source>
</evidence>
<evidence type="ECO:0000313" key="3">
    <source>
        <dbReference type="Proteomes" id="UP001620408"/>
    </source>
</evidence>
<dbReference type="PIRSF" id="PIRSF030561">
    <property type="entry name" value="UCP030561"/>
    <property type="match status" value="1"/>
</dbReference>
<comment type="caution">
    <text evidence="2">The sequence shown here is derived from an EMBL/GenBank/DDBJ whole genome shotgun (WGS) entry which is preliminary data.</text>
</comment>
<organism evidence="2 3">
    <name type="scientific">Dyella koreensis</name>
    <dbReference type="NCBI Taxonomy" id="311235"/>
    <lineage>
        <taxon>Bacteria</taxon>
        <taxon>Pseudomonadati</taxon>
        <taxon>Pseudomonadota</taxon>
        <taxon>Gammaproteobacteria</taxon>
        <taxon>Lysobacterales</taxon>
        <taxon>Rhodanobacteraceae</taxon>
        <taxon>Dyella</taxon>
    </lineage>
</organism>
<sequence length="124" mass="14218">MQDESSAVNIEYPVQQQLDAYNASDIERFMQWWADDCRYYAFPSTLLADGAAQIRARHVERFKEPGLHGELIKRIVVGNVVVDQEIVQRTFPDGRGEVDVMAIYEVEAGKIVRAWFKLGTPRMV</sequence>
<dbReference type="InterPro" id="IPR037401">
    <property type="entry name" value="SnoaL-like"/>
</dbReference>
<proteinExistence type="predicted"/>
<feature type="domain" description="SnoaL-like" evidence="1">
    <location>
        <begin position="14"/>
        <end position="113"/>
    </location>
</feature>
<dbReference type="RefSeq" id="WP_404580157.1">
    <property type="nucleotide sequence ID" value="NZ_JADIKD010000012.1"/>
</dbReference>
<evidence type="ECO:0000259" key="1">
    <source>
        <dbReference type="Pfam" id="PF12680"/>
    </source>
</evidence>
<name>A0ABW8KAD2_9GAMM</name>
<dbReference type="InterPro" id="IPR008317">
    <property type="entry name" value="UCP030561"/>
</dbReference>
<keyword evidence="3" id="KW-1185">Reference proteome</keyword>
<reference evidence="2 3" key="1">
    <citation type="submission" date="2020-10" db="EMBL/GenBank/DDBJ databases">
        <title>Phylogeny of dyella-like bacteria.</title>
        <authorList>
            <person name="Fu J."/>
        </authorList>
    </citation>
    <scope>NUCLEOTIDE SEQUENCE [LARGE SCALE GENOMIC DNA]</scope>
    <source>
        <strain evidence="2 3">BB4</strain>
    </source>
</reference>